<name>A0A0M3V6Q0_9NOSO</name>
<dbReference type="Proteomes" id="UP000062645">
    <property type="component" value="Chromosome"/>
</dbReference>
<evidence type="ECO:0000313" key="2">
    <source>
        <dbReference type="Proteomes" id="UP000062645"/>
    </source>
</evidence>
<sequence>MLTDFKIVSDERLIIKAVQGAGFDFARRPEAEGQRRSVMIRTYPKLSVRIGCGGERVWG</sequence>
<dbReference type="KEGG" id="npz:ACX27_27985"/>
<gene>
    <name evidence="1" type="ORF">ACX27_27985</name>
</gene>
<keyword evidence="2" id="KW-1185">Reference proteome</keyword>
<dbReference type="AlphaFoldDB" id="A0A0M3V6Q0"/>
<reference evidence="2" key="1">
    <citation type="submission" date="2015-07" db="EMBL/GenBank/DDBJ databases">
        <title>Genome Of Nitrogen-Fixing Cyanobacterium Nostoc piscinale CENA21 From Solimoes/Amazon River Floodplain Sediments And Comparative Genomics To Uncover Biosynthetic Natural Products Potential.</title>
        <authorList>
            <person name="Leao T.F."/>
            <person name="Leao P.N."/>
            <person name="Guimaraes P.I."/>
            <person name="de Melo A.G.C."/>
            <person name="Ramos R.T.J."/>
            <person name="Silva A."/>
            <person name="Fiore M.F."/>
            <person name="Schneider M.P.C."/>
        </authorList>
    </citation>
    <scope>NUCLEOTIDE SEQUENCE [LARGE SCALE GENOMIC DNA]</scope>
    <source>
        <strain evidence="2">CENA21</strain>
    </source>
</reference>
<protein>
    <submittedName>
        <fullName evidence="1">Uncharacterized protein</fullName>
    </submittedName>
</protein>
<dbReference type="EMBL" id="CP012036">
    <property type="protein sequence ID" value="ALF55827.1"/>
    <property type="molecule type" value="Genomic_DNA"/>
</dbReference>
<dbReference type="PATRIC" id="fig|224013.5.peg.6691"/>
<reference evidence="1 2" key="2">
    <citation type="journal article" date="2016" name="Genome Announc.">
        <title>Draft Genome Sequence of the N2-Fixing Cyanobacterium Nostoc piscinale CENA21, Isolated from the Brazilian Amazon Floodplain.</title>
        <authorList>
            <person name="Leao T."/>
            <person name="Guimaraes P.I."/>
            <person name="de Melo A.G."/>
            <person name="Ramos R.T."/>
            <person name="Leao P.N."/>
            <person name="Silva A."/>
            <person name="Fiore M.F."/>
            <person name="Schneider M.P."/>
        </authorList>
    </citation>
    <scope>NUCLEOTIDE SEQUENCE [LARGE SCALE GENOMIC DNA]</scope>
    <source>
        <strain evidence="1 2">CENA21</strain>
    </source>
</reference>
<proteinExistence type="predicted"/>
<organism evidence="1 2">
    <name type="scientific">Nostoc piscinale CENA21</name>
    <dbReference type="NCBI Taxonomy" id="224013"/>
    <lineage>
        <taxon>Bacteria</taxon>
        <taxon>Bacillati</taxon>
        <taxon>Cyanobacteriota</taxon>
        <taxon>Cyanophyceae</taxon>
        <taxon>Nostocales</taxon>
        <taxon>Nostocaceae</taxon>
        <taxon>Nostoc</taxon>
    </lineage>
</organism>
<accession>A0A0M3V6Q0</accession>
<evidence type="ECO:0000313" key="1">
    <source>
        <dbReference type="EMBL" id="ALF55827.1"/>
    </source>
</evidence>